<organism evidence="1 2">
    <name type="scientific">Streptococcus zalophi</name>
    <dbReference type="NCBI Taxonomy" id="640031"/>
    <lineage>
        <taxon>Bacteria</taxon>
        <taxon>Bacillati</taxon>
        <taxon>Bacillota</taxon>
        <taxon>Bacilli</taxon>
        <taxon>Lactobacillales</taxon>
        <taxon>Streptococcaceae</taxon>
        <taxon>Streptococcus</taxon>
    </lineage>
</organism>
<sequence length="111" mass="12566">MFHTKKDDKTAEFQATILPLIESFKEKMASYDNTFHQAIVTKIDEGLKEISGNNGSILSISLKVKWLIKEIGALKHDGQVILTTEESELYRSIEDTNAKYSDKGHGTFFKI</sequence>
<dbReference type="Proteomes" id="UP000644875">
    <property type="component" value="Unassembled WGS sequence"/>
</dbReference>
<evidence type="ECO:0000313" key="2">
    <source>
        <dbReference type="Proteomes" id="UP000644875"/>
    </source>
</evidence>
<proteinExistence type="predicted"/>
<gene>
    <name evidence="1" type="ORF">JHK64_03640</name>
</gene>
<name>A0A934UDE6_9STRE</name>
<reference evidence="1 2" key="1">
    <citation type="journal article" date="2021" name="Int. J. Syst. Evol. Microbiol.">
        <title>Streptococcus vicugnae sp. nov., isolated from faeces of alpacas (Vicugna pacos) and cattle (Bos taurus), Streptococcus zalophi sp. nov., and Streptococcus pacificus sp. nov., isolated from respiratory tract of California sea lions (Zalophus californianus).</title>
        <authorList>
            <person name="Volokhov D.V."/>
            <person name="Zagorodnyaya T.A."/>
            <person name="Shen Z."/>
            <person name="Blom J."/>
            <person name="Furtak V.A."/>
            <person name="Eisenberg T."/>
            <person name="Fan P."/>
            <person name="Jeong K.C."/>
            <person name="Gao Y."/>
            <person name="Zhang S."/>
            <person name="Amselle M."/>
        </authorList>
    </citation>
    <scope>NUCLEOTIDE SEQUENCE [LARGE SCALE GENOMIC DNA]</scope>
    <source>
        <strain evidence="2">CSL7508-lung</strain>
    </source>
</reference>
<evidence type="ECO:0000313" key="1">
    <source>
        <dbReference type="EMBL" id="MBJ8349726.1"/>
    </source>
</evidence>
<keyword evidence="2" id="KW-1185">Reference proteome</keyword>
<accession>A0A934UDE6</accession>
<dbReference type="EMBL" id="JAENBP010000003">
    <property type="protein sequence ID" value="MBJ8349726.1"/>
    <property type="molecule type" value="Genomic_DNA"/>
</dbReference>
<dbReference type="RefSeq" id="WP_199567649.1">
    <property type="nucleotide sequence ID" value="NZ_JAENBP010000003.1"/>
</dbReference>
<dbReference type="AlphaFoldDB" id="A0A934UDE6"/>
<comment type="caution">
    <text evidence="1">The sequence shown here is derived from an EMBL/GenBank/DDBJ whole genome shotgun (WGS) entry which is preliminary data.</text>
</comment>
<protein>
    <submittedName>
        <fullName evidence="1">Uncharacterized protein</fullName>
    </submittedName>
</protein>